<reference evidence="8" key="1">
    <citation type="submission" date="2015-01" db="EMBL/GenBank/DDBJ databases">
        <authorList>
            <person name="Manzoor Shahid"/>
            <person name="Zubair Saima"/>
        </authorList>
    </citation>
    <scope>NUCLEOTIDE SEQUENCE [LARGE SCALE GENOMIC DNA]</scope>
    <source>
        <strain evidence="8">Sp3</strain>
    </source>
</reference>
<organism evidence="7 8">
    <name type="scientific">Syntrophaceticus schinkii</name>
    <dbReference type="NCBI Taxonomy" id="499207"/>
    <lineage>
        <taxon>Bacteria</taxon>
        <taxon>Bacillati</taxon>
        <taxon>Bacillota</taxon>
        <taxon>Clostridia</taxon>
        <taxon>Thermoanaerobacterales</taxon>
        <taxon>Thermoanaerobacterales Family III. Incertae Sedis</taxon>
        <taxon>Syntrophaceticus</taxon>
    </lineage>
</organism>
<feature type="transmembrane region" description="Helical" evidence="6">
    <location>
        <begin position="20"/>
        <end position="38"/>
    </location>
</feature>
<dbReference type="Gene3D" id="1.20.1740.10">
    <property type="entry name" value="Amino acid/polyamine transporter I"/>
    <property type="match status" value="1"/>
</dbReference>
<evidence type="ECO:0000313" key="8">
    <source>
        <dbReference type="Proteomes" id="UP000046155"/>
    </source>
</evidence>
<protein>
    <submittedName>
        <fullName evidence="7">Putative amino acid permease rocC</fullName>
    </submittedName>
</protein>
<evidence type="ECO:0000256" key="6">
    <source>
        <dbReference type="SAM" id="Phobius"/>
    </source>
</evidence>
<feature type="transmembrane region" description="Helical" evidence="6">
    <location>
        <begin position="98"/>
        <end position="122"/>
    </location>
</feature>
<dbReference type="PANTHER" id="PTHR42770:SF7">
    <property type="entry name" value="MEMBRANE PROTEIN"/>
    <property type="match status" value="1"/>
</dbReference>
<keyword evidence="8" id="KW-1185">Reference proteome</keyword>
<evidence type="ECO:0000256" key="4">
    <source>
        <dbReference type="ARBA" id="ARBA00022989"/>
    </source>
</evidence>
<sequence>MTGKAQEATASGMKKSLGLWHYFSMGFGAIIGTGWIILVGDWMEIGGGPIAALLAFAVGALILFPVGAAFGELSAAIPISGGTVEFIDRAFGFRVSYIASWFLILGNAILCPWESIAIASLIGEFIPALKSIPLYTIMGATVYLPTLLIAVAVSGYIIYMNYRGVEQAAWLQSGMTKILLLGMLTIFIISLFKGSPSNILPVFHASESSSTFFLGFLQVLVMTPFFYLRI</sequence>
<dbReference type="Pfam" id="PF13520">
    <property type="entry name" value="AA_permease_2"/>
    <property type="match status" value="1"/>
</dbReference>
<dbReference type="GO" id="GO:0005886">
    <property type="term" value="C:plasma membrane"/>
    <property type="evidence" value="ECO:0007669"/>
    <property type="project" value="UniProtKB-SubCell"/>
</dbReference>
<feature type="transmembrane region" description="Helical" evidence="6">
    <location>
        <begin position="212"/>
        <end position="228"/>
    </location>
</feature>
<gene>
    <name evidence="7" type="ORF">SSCH_320012</name>
</gene>
<feature type="transmembrane region" description="Helical" evidence="6">
    <location>
        <begin position="142"/>
        <end position="162"/>
    </location>
</feature>
<dbReference type="InterPro" id="IPR002293">
    <property type="entry name" value="AA/rel_permease1"/>
</dbReference>
<accession>A0A0B7MFY0</accession>
<keyword evidence="4 6" id="KW-1133">Transmembrane helix</keyword>
<proteinExistence type="predicted"/>
<comment type="subcellular location">
    <subcellularLocation>
        <location evidence="1">Cell membrane</location>
        <topology evidence="1">Multi-pass membrane protein</topology>
    </subcellularLocation>
</comment>
<evidence type="ECO:0000256" key="2">
    <source>
        <dbReference type="ARBA" id="ARBA00022475"/>
    </source>
</evidence>
<evidence type="ECO:0000313" key="7">
    <source>
        <dbReference type="EMBL" id="CEO88980.1"/>
    </source>
</evidence>
<evidence type="ECO:0000256" key="5">
    <source>
        <dbReference type="ARBA" id="ARBA00023136"/>
    </source>
</evidence>
<dbReference type="GO" id="GO:0022857">
    <property type="term" value="F:transmembrane transporter activity"/>
    <property type="evidence" value="ECO:0007669"/>
    <property type="project" value="InterPro"/>
</dbReference>
<dbReference type="PANTHER" id="PTHR42770">
    <property type="entry name" value="AMINO ACID TRANSPORTER-RELATED"/>
    <property type="match status" value="1"/>
</dbReference>
<evidence type="ECO:0000256" key="1">
    <source>
        <dbReference type="ARBA" id="ARBA00004651"/>
    </source>
</evidence>
<name>A0A0B7MFY0_9FIRM</name>
<dbReference type="InterPro" id="IPR050367">
    <property type="entry name" value="APC_superfamily"/>
</dbReference>
<keyword evidence="3 6" id="KW-0812">Transmembrane</keyword>
<feature type="transmembrane region" description="Helical" evidence="6">
    <location>
        <begin position="174"/>
        <end position="192"/>
    </location>
</feature>
<feature type="transmembrane region" description="Helical" evidence="6">
    <location>
        <begin position="50"/>
        <end position="77"/>
    </location>
</feature>
<evidence type="ECO:0000256" key="3">
    <source>
        <dbReference type="ARBA" id="ARBA00022692"/>
    </source>
</evidence>
<dbReference type="EMBL" id="CDRZ01000228">
    <property type="protein sequence ID" value="CEO88980.1"/>
    <property type="molecule type" value="Genomic_DNA"/>
</dbReference>
<dbReference type="Proteomes" id="UP000046155">
    <property type="component" value="Unassembled WGS sequence"/>
</dbReference>
<dbReference type="AlphaFoldDB" id="A0A0B7MFY0"/>
<keyword evidence="5 6" id="KW-0472">Membrane</keyword>
<keyword evidence="2" id="KW-1003">Cell membrane</keyword>